<keyword evidence="2" id="KW-1185">Reference proteome</keyword>
<dbReference type="AlphaFoldDB" id="A0A1Q8CLW1"/>
<protein>
    <submittedName>
        <fullName evidence="1">Uncharacterized protein</fullName>
    </submittedName>
</protein>
<evidence type="ECO:0000313" key="1">
    <source>
        <dbReference type="EMBL" id="OLF15339.1"/>
    </source>
</evidence>
<reference evidence="1 2" key="1">
    <citation type="submission" date="2016-12" db="EMBL/GenBank/DDBJ databases">
        <title>The draft genome sequence of Actinophytocola sp. 11-183.</title>
        <authorList>
            <person name="Wang W."/>
            <person name="Yuan L."/>
        </authorList>
    </citation>
    <scope>NUCLEOTIDE SEQUENCE [LARGE SCALE GENOMIC DNA]</scope>
    <source>
        <strain evidence="1 2">11-183</strain>
    </source>
</reference>
<dbReference type="EMBL" id="MSIE01000042">
    <property type="protein sequence ID" value="OLF15339.1"/>
    <property type="molecule type" value="Genomic_DNA"/>
</dbReference>
<proteinExistence type="predicted"/>
<comment type="caution">
    <text evidence="1">The sequence shown here is derived from an EMBL/GenBank/DDBJ whole genome shotgun (WGS) entry which is preliminary data.</text>
</comment>
<evidence type="ECO:0000313" key="2">
    <source>
        <dbReference type="Proteomes" id="UP000185596"/>
    </source>
</evidence>
<dbReference type="Proteomes" id="UP000185596">
    <property type="component" value="Unassembled WGS sequence"/>
</dbReference>
<gene>
    <name evidence="1" type="ORF">BU204_22095</name>
</gene>
<name>A0A1Q8CLW1_9PSEU</name>
<accession>A0A1Q8CLW1</accession>
<dbReference type="STRING" id="1912961.BU204_22095"/>
<sequence length="162" mass="17139">MLLGGLGVAVVMMGIGAYAVGTGQSVGPDQEAIWPAGTEIGISREFGRRQQAGGEATIVTCAVTPENGNPHTIDAMWGERISPRFTGPASITCEYRAKVLTGGALTTAGITRGPLVAVPLFVAGLGVFFFFPRFTAFAASLSHPFGRLVVKLTGRDRRYWEH</sequence>
<organism evidence="1 2">
    <name type="scientific">Actinophytocola xanthii</name>
    <dbReference type="NCBI Taxonomy" id="1912961"/>
    <lineage>
        <taxon>Bacteria</taxon>
        <taxon>Bacillati</taxon>
        <taxon>Actinomycetota</taxon>
        <taxon>Actinomycetes</taxon>
        <taxon>Pseudonocardiales</taxon>
        <taxon>Pseudonocardiaceae</taxon>
    </lineage>
</organism>